<reference evidence="9 10" key="1">
    <citation type="journal article" date="2008" name="J. Bacteriol.">
        <title>Insights into plant cell wall degradation from the genome sequence of the soil bacterium Cellvibrio japonicus.</title>
        <authorList>
            <person name="Deboy R.T."/>
            <person name="Mongodin E.F."/>
            <person name="Fouts D.E."/>
            <person name="Tailford L.E."/>
            <person name="Khouri H."/>
            <person name="Emerson J.B."/>
            <person name="Mohamoud Y."/>
            <person name="Watkins K."/>
            <person name="Henrissat B."/>
            <person name="Gilbert H.J."/>
            <person name="Nelson K.E."/>
        </authorList>
    </citation>
    <scope>NUCLEOTIDE SEQUENCE [LARGE SCALE GENOMIC DNA]</scope>
    <source>
        <strain evidence="9 10">Ueda107</strain>
    </source>
</reference>
<dbReference type="InterPro" id="IPR003804">
    <property type="entry name" value="Lactate_perm"/>
</dbReference>
<organism evidence="9 10">
    <name type="scientific">Cellvibrio japonicus (strain Ueda107)</name>
    <name type="common">Pseudomonas fluorescens subsp. cellulosa</name>
    <dbReference type="NCBI Taxonomy" id="498211"/>
    <lineage>
        <taxon>Bacteria</taxon>
        <taxon>Pseudomonadati</taxon>
        <taxon>Pseudomonadota</taxon>
        <taxon>Gammaproteobacteria</taxon>
        <taxon>Cellvibrionales</taxon>
        <taxon>Cellvibrionaceae</taxon>
        <taxon>Cellvibrio</taxon>
    </lineage>
</organism>
<dbReference type="GO" id="GO:0015295">
    <property type="term" value="F:solute:proton symporter activity"/>
    <property type="evidence" value="ECO:0007669"/>
    <property type="project" value="TreeGrafter"/>
</dbReference>
<evidence type="ECO:0000256" key="4">
    <source>
        <dbReference type="ARBA" id="ARBA00022475"/>
    </source>
</evidence>
<feature type="transmembrane region" description="Helical" evidence="8">
    <location>
        <begin position="102"/>
        <end position="122"/>
    </location>
</feature>
<gene>
    <name evidence="9" type="primary">lctP</name>
    <name evidence="9" type="ordered locus">CJA_1604</name>
</gene>
<keyword evidence="6 8" id="KW-1133">Transmembrane helix</keyword>
<protein>
    <recommendedName>
        <fullName evidence="8">L-lactate permease</fullName>
    </recommendedName>
</protein>
<feature type="transmembrane region" description="Helical" evidence="8">
    <location>
        <begin position="222"/>
        <end position="241"/>
    </location>
</feature>
<dbReference type="STRING" id="498211.CJA_1604"/>
<dbReference type="EMBL" id="CP000934">
    <property type="protein sequence ID" value="ACE84144.1"/>
    <property type="molecule type" value="Genomic_DNA"/>
</dbReference>
<dbReference type="PANTHER" id="PTHR30003">
    <property type="entry name" value="L-LACTATE PERMEASE"/>
    <property type="match status" value="1"/>
</dbReference>
<comment type="similarity">
    <text evidence="2 8">Belongs to the lactate permease family.</text>
</comment>
<sequence>MTLMQLMAALMPILSVLVFLVVMRLPATRAMPLSVLVTALGAALVWQVPLMQLAASVAEGWLIALTILIIVFGAILLLNTLKATGALEVICQGFSRISPDHRVQVLIIAWLFGAFLEGASGFGAPAAIAAPLLVALGFSPLAAVVMALIGDSAPVSFGAVGTPVLVGLGQGIPGISAETLQQIAVIAISIDVVTASLLPLAMLALLSRFFGAGRNWRDGLALWRFALFSGFAFTLPAYLVARFLGPEFPSILGALIGLAVVVTAAKRRWLLPLTVWRLPGAPPVPDAKLVKDITRDNPSMGLLKAWLPYLFVAGLLVVTRVDALPFKQALQSVALDFSQLLGTGISIRITPLYLPGTLFVVVAVIVALVSRLSMVETRRAWHESLSRLVPAAIALGASVPMVRIFLNSEVNTAGLDAMPAALGDMAATIFAQQWPLVAPFIGMLGSFIAGSSTFSNMMFASLQQDAALVSQLPVDVILALQLLGSNAGNMICVMNIVAAASVVKLVGKEAEVIRLTLIPALGYCVLVGIIGLVVCQF</sequence>
<feature type="transmembrane region" description="Helical" evidence="8">
    <location>
        <begin position="426"/>
        <end position="449"/>
    </location>
</feature>
<evidence type="ECO:0000256" key="7">
    <source>
        <dbReference type="ARBA" id="ARBA00023136"/>
    </source>
</evidence>
<dbReference type="GO" id="GO:0015129">
    <property type="term" value="F:lactate transmembrane transporter activity"/>
    <property type="evidence" value="ECO:0007669"/>
    <property type="project" value="UniProtKB-UniRule"/>
</dbReference>
<dbReference type="OrthoDB" id="9761056at2"/>
<evidence type="ECO:0000313" key="9">
    <source>
        <dbReference type="EMBL" id="ACE84144.1"/>
    </source>
</evidence>
<feature type="transmembrane region" description="Helical" evidence="8">
    <location>
        <begin position="6"/>
        <end position="23"/>
    </location>
</feature>
<comment type="subcellular location">
    <subcellularLocation>
        <location evidence="8">Cell inner membrane</location>
        <topology evidence="8">Multi-pass membrane protein</topology>
    </subcellularLocation>
    <subcellularLocation>
        <location evidence="1">Cell membrane</location>
        <topology evidence="1">Multi-pass membrane protein</topology>
    </subcellularLocation>
</comment>
<keyword evidence="4" id="KW-1003">Cell membrane</keyword>
<evidence type="ECO:0000256" key="2">
    <source>
        <dbReference type="ARBA" id="ARBA00010100"/>
    </source>
</evidence>
<feature type="transmembrane region" description="Helical" evidence="8">
    <location>
        <begin position="301"/>
        <end position="321"/>
    </location>
</feature>
<evidence type="ECO:0000256" key="8">
    <source>
        <dbReference type="RuleBase" id="RU365092"/>
    </source>
</evidence>
<accession>B3PE94</accession>
<dbReference type="RefSeq" id="WP_012487228.1">
    <property type="nucleotide sequence ID" value="NC_010995.1"/>
</dbReference>
<feature type="transmembrane region" description="Helical" evidence="8">
    <location>
        <begin position="60"/>
        <end position="81"/>
    </location>
</feature>
<feature type="transmembrane region" description="Helical" evidence="8">
    <location>
        <begin position="157"/>
        <end position="177"/>
    </location>
</feature>
<evidence type="ECO:0000256" key="5">
    <source>
        <dbReference type="ARBA" id="ARBA00022692"/>
    </source>
</evidence>
<feature type="transmembrane region" description="Helical" evidence="8">
    <location>
        <begin position="183"/>
        <end position="210"/>
    </location>
</feature>
<dbReference type="eggNOG" id="COG1620">
    <property type="taxonomic scope" value="Bacteria"/>
</dbReference>
<keyword evidence="5 8" id="KW-0812">Transmembrane</keyword>
<evidence type="ECO:0000256" key="6">
    <source>
        <dbReference type="ARBA" id="ARBA00022989"/>
    </source>
</evidence>
<evidence type="ECO:0000256" key="3">
    <source>
        <dbReference type="ARBA" id="ARBA00022448"/>
    </source>
</evidence>
<dbReference type="PANTHER" id="PTHR30003:SF0">
    <property type="entry name" value="GLYCOLATE PERMEASE GLCA-RELATED"/>
    <property type="match status" value="1"/>
</dbReference>
<feature type="transmembrane region" description="Helical" evidence="8">
    <location>
        <begin position="487"/>
        <end position="506"/>
    </location>
</feature>
<feature type="transmembrane region" description="Helical" evidence="8">
    <location>
        <begin position="352"/>
        <end position="373"/>
    </location>
</feature>
<feature type="transmembrane region" description="Helical" evidence="8">
    <location>
        <begin position="512"/>
        <end position="535"/>
    </location>
</feature>
<keyword evidence="10" id="KW-1185">Reference proteome</keyword>
<name>B3PE94_CELJU</name>
<evidence type="ECO:0000256" key="1">
    <source>
        <dbReference type="ARBA" id="ARBA00004651"/>
    </source>
</evidence>
<keyword evidence="8" id="KW-0997">Cell inner membrane</keyword>
<feature type="transmembrane region" description="Helical" evidence="8">
    <location>
        <begin position="128"/>
        <end position="150"/>
    </location>
</feature>
<comment type="function">
    <text evidence="8">Uptake of L-lactate across the membrane. Can also transport D-lactate and glycolate.</text>
</comment>
<proteinExistence type="inferred from homology"/>
<dbReference type="Proteomes" id="UP000001036">
    <property type="component" value="Chromosome"/>
</dbReference>
<feature type="transmembrane region" description="Helical" evidence="8">
    <location>
        <begin position="30"/>
        <end position="48"/>
    </location>
</feature>
<dbReference type="Pfam" id="PF02652">
    <property type="entry name" value="Lactate_perm"/>
    <property type="match status" value="1"/>
</dbReference>
<keyword evidence="3 8" id="KW-0813">Transport</keyword>
<dbReference type="KEGG" id="cja:CJA_1604"/>
<dbReference type="GO" id="GO:0005886">
    <property type="term" value="C:plasma membrane"/>
    <property type="evidence" value="ECO:0007669"/>
    <property type="project" value="UniProtKB-SubCell"/>
</dbReference>
<keyword evidence="7 8" id="KW-0472">Membrane</keyword>
<evidence type="ECO:0000313" key="10">
    <source>
        <dbReference type="Proteomes" id="UP000001036"/>
    </source>
</evidence>
<feature type="transmembrane region" description="Helical" evidence="8">
    <location>
        <begin position="247"/>
        <end position="265"/>
    </location>
</feature>
<dbReference type="HOGENOM" id="CLU_021628_4_1_6"/>
<dbReference type="AlphaFoldDB" id="B3PE94"/>